<evidence type="ECO:0000313" key="4">
    <source>
        <dbReference type="EMBL" id="NHZ78448.1"/>
    </source>
</evidence>
<dbReference type="NCBIfam" id="TIGR02675">
    <property type="entry name" value="tape_meas_nterm"/>
    <property type="match status" value="1"/>
</dbReference>
<accession>A0ABX0N1V2</accession>
<organism evidence="4 5">
    <name type="scientific">Massilia frigida</name>
    <dbReference type="NCBI Taxonomy" id="2609281"/>
    <lineage>
        <taxon>Bacteria</taxon>
        <taxon>Pseudomonadati</taxon>
        <taxon>Pseudomonadota</taxon>
        <taxon>Betaproteobacteria</taxon>
        <taxon>Burkholderiales</taxon>
        <taxon>Oxalobacteraceae</taxon>
        <taxon>Telluria group</taxon>
        <taxon>Massilia</taxon>
    </lineage>
</organism>
<keyword evidence="5" id="KW-1185">Reference proteome</keyword>
<feature type="coiled-coil region" evidence="1">
    <location>
        <begin position="720"/>
        <end position="750"/>
    </location>
</feature>
<keyword evidence="1" id="KW-0175">Coiled coil</keyword>
<dbReference type="Pfam" id="PF20155">
    <property type="entry name" value="TMP_3"/>
    <property type="match status" value="1"/>
</dbReference>
<gene>
    <name evidence="4" type="ORF">F2P44_03990</name>
</gene>
<keyword evidence="2" id="KW-0472">Membrane</keyword>
<keyword evidence="2" id="KW-0812">Transmembrane</keyword>
<dbReference type="RefSeq" id="WP_167085252.1">
    <property type="nucleotide sequence ID" value="NZ_WHJG01000003.1"/>
</dbReference>
<evidence type="ECO:0000256" key="2">
    <source>
        <dbReference type="SAM" id="Phobius"/>
    </source>
</evidence>
<dbReference type="Proteomes" id="UP000621455">
    <property type="component" value="Unassembled WGS sequence"/>
</dbReference>
<name>A0ABX0N1V2_9BURK</name>
<feature type="coiled-coil region" evidence="1">
    <location>
        <begin position="537"/>
        <end position="564"/>
    </location>
</feature>
<evidence type="ECO:0000259" key="3">
    <source>
        <dbReference type="Pfam" id="PF20155"/>
    </source>
</evidence>
<evidence type="ECO:0000313" key="5">
    <source>
        <dbReference type="Proteomes" id="UP000621455"/>
    </source>
</evidence>
<proteinExistence type="predicted"/>
<protein>
    <submittedName>
        <fullName evidence="4">Tape measure protein</fullName>
    </submittedName>
</protein>
<feature type="transmembrane region" description="Helical" evidence="2">
    <location>
        <begin position="428"/>
        <end position="449"/>
    </location>
</feature>
<keyword evidence="2" id="KW-1133">Transmembrane helix</keyword>
<comment type="caution">
    <text evidence="4">The sequence shown here is derived from an EMBL/GenBank/DDBJ whole genome shotgun (WGS) entry which is preliminary data.</text>
</comment>
<evidence type="ECO:0000256" key="1">
    <source>
        <dbReference type="SAM" id="Coils"/>
    </source>
</evidence>
<feature type="domain" description="Tape measure protein N-terminal" evidence="3">
    <location>
        <begin position="57"/>
        <end position="242"/>
    </location>
</feature>
<reference evidence="4 5" key="1">
    <citation type="submission" date="2019-10" db="EMBL/GenBank/DDBJ databases">
        <title>Taxonomy of Antarctic Massilia spp.: description of Massilia rubra sp. nov., Massilia aquatica sp. nov., Massilia mucilaginosa sp. nov., Massilia frigida sp. nov. isolated from streams, lakes and regoliths.</title>
        <authorList>
            <person name="Holochova P."/>
            <person name="Sedlacek I."/>
            <person name="Kralova S."/>
            <person name="Maslanova I."/>
            <person name="Busse H.-J."/>
            <person name="Stankova E."/>
            <person name="Vrbovska V."/>
            <person name="Kovarovic V."/>
            <person name="Bartak M."/>
            <person name="Svec P."/>
            <person name="Pantucek R."/>
        </authorList>
    </citation>
    <scope>NUCLEOTIDE SEQUENCE [LARGE SCALE GENOMIC DNA]</scope>
    <source>
        <strain evidence="4 5">CCM 8695</strain>
    </source>
</reference>
<dbReference type="EMBL" id="WHJG01000003">
    <property type="protein sequence ID" value="NHZ78448.1"/>
    <property type="molecule type" value="Genomic_DNA"/>
</dbReference>
<sequence length="2006" mass="208821">MIVGDMEIRLRADIARLQQDMDMARRVVSDSTMAMGRAADVLKGALAGIFGGMGLAQLIQLSDSYAKFTAQLRLASTSTREYAAAYSDVKRIANDAQQELGATGMLYARIANGTRELGTSQKKVAEITEVVNLSLKVSGAAAAESASAQLQLSQAFASGTLRGEEFNAVNEAAPRLMKALADGMGMPVGALKKMAEEGQITSKIMATVLPDALEKLRVEAAQVQTIAGAFTVLKNNVMELVGVQANASGAVAGLTGAIGLLSSNLAGVAWAMSTMIAIKATNWIVSLTTDAYAAVAAKRALATATLQAAVTTTEAAAIGAAAKLTEAQADVQATASATALTAARVTELRAAVLAADGAAALAITTNGLIPAQARAAAAAEAHAIALAAQAVAAGGATTASIANTAAIAAQAGAAGLATRAMGLLRGGLALVGGPIGAIIIALSAGALAWSKWGKDAKESNDKVVESFDEAQARIIKGLDEQIDKNEKLIRLKNLGMTTAAAEKAIPVNEQLGAATSRLNALNTRTGEFDPNKTGMSNNAIDREREKVMQNILELTQKMQKAEQTGAAVAAQSINERVVAFKKEYATKDEQMKAELKTIEDLKGKTAEYDVMVKRIQEKYADKGNATAIKKEATAYQNLMTSIAEKNAANKLELDGYDKLSESQKMTIKLDAEIKTGKNGLSAASIAAARMAIALLSQQEDAVAAHAQSLALKDSVAKASAKTDEETFDRLRNEKNALDEQTKTLEHQIETFGLAEVAVVDLALAKAQAALDAGPATYAELFALNEQIAKLTRIRELTGKKAALEVGAGSGVAAAKDMLEIMTAIDEVTKSAAAGMAESFGRVGTAIGGLTTALSGYARAQAAIDAELKKSAKDAGGDQGKIQRANMIAAQQSAQLQVRSYGDMASAAKGFFKENTAGYKVMHGAEKAFRAAEMAMAIENMLVKSGIVTAFTGLFIANKAKEEVAEKASTGRSILNSIAQATAWGVTAVVKALASLPFPANLAAGAATLAAVIAVGAKIVGSIGGGGASGGGQSAADAQAAQGTGGVFGDVGAKSDSIQRSLELLEDHSGSLIPINRGMLSALRAIEASMKGLANLVVRAPGVANGTNLGIQTGQLNIGKPTDIVSTEMTKITKSLFGPGLGDKIASFANNLWGKTKQTIVDSGIQFGGSVRDLQGGRGFDQYASVDTTKSSYFGLSKSTTNAPLTAALGGELPSQFGLIFKGVETELSEAAVVLGIEADHVTATLDALKIDVTKISLKGLTGDALTEALNAVLSKTMDQMSAAVFPDMDRFRQVGEGYTETVVRLASNYATLDGALSSIGMTFGATGVGSLAARENLIALVGGIDKLSEQSSAFANNFLTDAERLAPVQKYVTDELARLGQAGIKTRDDFRSAVLGLSQSGALATKAGSEMYSGLMALQEAFAAVVPELEKTKTAAEKLSERNGLIDQRDELKMTPEELETKRRKKVDESNWDVYDEVQGLGKAKTLAETNQRYLDQIEALENSTRSLTEQREKEVVGMDPSTVAIIRRRNALQDEAAAATAAATAAALTASNRKIEIQIMELGGDKVGAVAAARADELVGLDALTAALIKNRTALQDQAAAADNAVTGANTALGNIKTAVDRDKAFLEQEYQHRVDDLKILADGTKDQISAVNARADAVRSVFDKLNSALASTVIEATFFDRAQRRSAQELLARAAITTRGGGTADIQGLDEALSTIAKPSQQLFGSFEEWARDQARTGSNIAALKDNAKAEIDFAALTVDAINKAAGVAQAGGEAQLRLMAEQHAAEMAAQDSIITNAQTQLDLARGLNTGVMSIADALRAFGIAVQAVKDTPPPLSVEGLFQKVLGRKGEKSGIDFWKKAYGESVDNTELADFMKAAQPELDARKNGSLSEFLRTHGVPGYATGGDFGGGLRLVGENGPEVEATGPARIFNADQTRSMLSGGGNADVVAELREVRRELAELRAPMERTAVATGKSAGSIDQLAKQFNNVSSGGNAVRMKAVPA</sequence>
<feature type="coiled-coil region" evidence="1">
    <location>
        <begin position="1484"/>
        <end position="1511"/>
    </location>
</feature>
<dbReference type="InterPro" id="IPR013491">
    <property type="entry name" value="Tape_meas_N"/>
</dbReference>